<reference evidence="10" key="2">
    <citation type="submission" date="2025-08" db="UniProtKB">
        <authorList>
            <consortium name="RefSeq"/>
        </authorList>
    </citation>
    <scope>IDENTIFICATION</scope>
    <source>
        <strain evidence="10">J_2021</strain>
        <tissue evidence="10">Erythrocytes</tissue>
    </source>
</reference>
<keyword evidence="4" id="KW-0165">Cleavage on pair of basic residues</keyword>
<dbReference type="GO" id="GO:0007218">
    <property type="term" value="P:neuropeptide signaling pathway"/>
    <property type="evidence" value="ECO:0007669"/>
    <property type="project" value="UniProtKB-KW"/>
</dbReference>
<gene>
    <name evidence="10" type="primary">LOC108709129</name>
</gene>
<proteinExistence type="inferred from homology"/>
<dbReference type="InterPro" id="IPR003635">
    <property type="entry name" value="Neurokinin-B/TAC3"/>
</dbReference>
<dbReference type="Pfam" id="PF03823">
    <property type="entry name" value="Neurokinin_B"/>
    <property type="match status" value="1"/>
</dbReference>
<dbReference type="AlphaFoldDB" id="A0A1L8H9S5"/>
<dbReference type="OMA" id="LAFRSCQ"/>
<name>A0A1L8H9S5_XENLA</name>
<dbReference type="OrthoDB" id="9397481at2759"/>
<evidence type="ECO:0000313" key="10">
    <source>
        <dbReference type="RefSeq" id="XP_018104231.2"/>
    </source>
</evidence>
<dbReference type="GO" id="GO:0045777">
    <property type="term" value="P:positive regulation of blood pressure"/>
    <property type="evidence" value="ECO:0000318"/>
    <property type="project" value="GO_Central"/>
</dbReference>
<evidence type="ECO:0000313" key="9">
    <source>
        <dbReference type="Proteomes" id="UP000186698"/>
    </source>
</evidence>
<keyword evidence="6" id="KW-0027">Amidation</keyword>
<organism evidence="9 10">
    <name type="scientific">Xenopus laevis</name>
    <name type="common">African clawed frog</name>
    <dbReference type="NCBI Taxonomy" id="8355"/>
    <lineage>
        <taxon>Eukaryota</taxon>
        <taxon>Metazoa</taxon>
        <taxon>Chordata</taxon>
        <taxon>Craniata</taxon>
        <taxon>Vertebrata</taxon>
        <taxon>Euteleostomi</taxon>
        <taxon>Amphibia</taxon>
        <taxon>Batrachia</taxon>
        <taxon>Anura</taxon>
        <taxon>Pipoidea</taxon>
        <taxon>Pipidae</taxon>
        <taxon>Xenopodinae</taxon>
        <taxon>Xenopus</taxon>
        <taxon>Xenopus</taxon>
    </lineage>
</organism>
<evidence type="ECO:0000256" key="3">
    <source>
        <dbReference type="ARBA" id="ARBA00022525"/>
    </source>
</evidence>
<protein>
    <submittedName>
        <fullName evidence="10">Tachykinin-3</fullName>
    </submittedName>
</protein>
<dbReference type="KEGG" id="xla:108709129"/>
<dbReference type="InterPro" id="IPR013055">
    <property type="entry name" value="Tachy_Neuro_lke_CS"/>
</dbReference>
<dbReference type="CTD" id="108709129"/>
<dbReference type="RefSeq" id="XP_018104231.2">
    <property type="nucleotide sequence ID" value="XM_018248742.2"/>
</dbReference>
<evidence type="ECO:0000256" key="8">
    <source>
        <dbReference type="ARBA" id="ARBA00045164"/>
    </source>
</evidence>
<dbReference type="PANTHER" id="PTHR15536:SF1">
    <property type="entry name" value="TACHYKININ-3"/>
    <property type="match status" value="1"/>
</dbReference>
<evidence type="ECO:0000256" key="5">
    <source>
        <dbReference type="ARBA" id="ARBA00022729"/>
    </source>
</evidence>
<keyword evidence="7" id="KW-0527">Neuropeptide</keyword>
<evidence type="ECO:0000256" key="4">
    <source>
        <dbReference type="ARBA" id="ARBA00022685"/>
    </source>
</evidence>
<dbReference type="GO" id="GO:0007217">
    <property type="term" value="P:tachykinin receptor signaling pathway"/>
    <property type="evidence" value="ECO:0007669"/>
    <property type="project" value="InterPro"/>
</dbReference>
<comment type="function">
    <text evidence="8">Tachykinins are active peptides which excite neurons, evoke behavioral responses, are potent vasodilators and secretagogues, and contract (directly or indirectly) many smooth muscles. Is a critical central regulator of gonadal function.</text>
</comment>
<sequence>MKNLAVGLVVLILVAVRTCRGGCGDSQVVQGSTTQLKRSSDIYKLPASLLKRFYDDDSFVGLMGKRNSEFKEFPSLPLKREMNDFFVGLMGKRNLQTGNPTEEENEARPDSRYSAKCRIKFRM</sequence>
<reference evidence="9" key="1">
    <citation type="submission" date="2024-06" db="UniProtKB">
        <authorList>
            <consortium name="RefSeq"/>
        </authorList>
    </citation>
    <scope>NUCLEOTIDE SEQUENCE [LARGE SCALE GENOMIC DNA]</scope>
    <source>
        <strain evidence="9">J_2021</strain>
    </source>
</reference>
<evidence type="ECO:0000256" key="7">
    <source>
        <dbReference type="ARBA" id="ARBA00023320"/>
    </source>
</evidence>
<accession>A0A1L8H9S5</accession>
<dbReference type="PaxDb" id="8355-A0A1L8H9S5"/>
<dbReference type="PROSITE" id="PS00267">
    <property type="entry name" value="TACHYKININ"/>
    <property type="match status" value="1"/>
</dbReference>
<keyword evidence="5" id="KW-0732">Signal</keyword>
<comment type="similarity">
    <text evidence="2">Belongs to the tachykinin family.</text>
</comment>
<dbReference type="PANTHER" id="PTHR15536">
    <property type="entry name" value="TACHYKININ-3"/>
    <property type="match status" value="1"/>
</dbReference>
<evidence type="ECO:0000256" key="6">
    <source>
        <dbReference type="ARBA" id="ARBA00022815"/>
    </source>
</evidence>
<evidence type="ECO:0000256" key="1">
    <source>
        <dbReference type="ARBA" id="ARBA00004613"/>
    </source>
</evidence>
<dbReference type="Proteomes" id="UP000186698">
    <property type="component" value="Chromosome 2S"/>
</dbReference>
<keyword evidence="9" id="KW-1185">Reference proteome</keyword>
<comment type="subcellular location">
    <subcellularLocation>
        <location evidence="1">Secreted</location>
    </subcellularLocation>
</comment>
<dbReference type="GO" id="GO:0005576">
    <property type="term" value="C:extracellular region"/>
    <property type="evidence" value="ECO:0007669"/>
    <property type="project" value="UniProtKB-SubCell"/>
</dbReference>
<dbReference type="PRINTS" id="PR01828">
    <property type="entry name" value="NEUROKININB"/>
</dbReference>
<dbReference type="GeneID" id="108709129"/>
<dbReference type="STRING" id="8355.A0A1L8H9S5"/>
<keyword evidence="3" id="KW-0964">Secreted</keyword>
<evidence type="ECO:0000256" key="2">
    <source>
        <dbReference type="ARBA" id="ARBA00007518"/>
    </source>
</evidence>